<evidence type="ECO:0000313" key="2">
    <source>
        <dbReference type="EMBL" id="MCG7506271.1"/>
    </source>
</evidence>
<dbReference type="RefSeq" id="WP_239366297.1">
    <property type="nucleotide sequence ID" value="NZ_JAKREW010000013.1"/>
</dbReference>
<comment type="caution">
    <text evidence="2">The sequence shown here is derived from an EMBL/GenBank/DDBJ whole genome shotgun (WGS) entry which is preliminary data.</text>
</comment>
<feature type="transmembrane region" description="Helical" evidence="1">
    <location>
        <begin position="21"/>
        <end position="38"/>
    </location>
</feature>
<accession>A0ABS9QHN2</accession>
<dbReference type="Pfam" id="PF07386">
    <property type="entry name" value="DUF1499"/>
    <property type="match status" value="1"/>
</dbReference>
<protein>
    <submittedName>
        <fullName evidence="2">DUF1499 domain-containing protein</fullName>
    </submittedName>
</protein>
<dbReference type="EMBL" id="JAKREW010000013">
    <property type="protein sequence ID" value="MCG7506271.1"/>
    <property type="molecule type" value="Genomic_DNA"/>
</dbReference>
<keyword evidence="3" id="KW-1185">Reference proteome</keyword>
<name>A0ABS9QHN2_9HYPH</name>
<feature type="transmembrane region" description="Helical" evidence="1">
    <location>
        <begin position="82"/>
        <end position="102"/>
    </location>
</feature>
<gene>
    <name evidence="2" type="ORF">L4923_14690</name>
</gene>
<keyword evidence="1" id="KW-1133">Transmembrane helix</keyword>
<dbReference type="InterPro" id="IPR010865">
    <property type="entry name" value="DUF1499"/>
</dbReference>
<evidence type="ECO:0000256" key="1">
    <source>
        <dbReference type="SAM" id="Phobius"/>
    </source>
</evidence>
<feature type="transmembrane region" description="Helical" evidence="1">
    <location>
        <begin position="44"/>
        <end position="70"/>
    </location>
</feature>
<sequence>MTAYPERQVAKAAGWSRRTGAFSAVLLLTAWVGHHYGLVETGGFLWVLALVALLALFALLFAGFALARLWNQGAIGGRDLSVGALLAVFVLVPYALAGYRIATYPSLRDISTDLDNPPRLDVSSRTTGMNVLTPLTPGEERLQAELYPLVTGHRYDLPFDETLAAVQTVMDRRRWSIVGAMPEPLEGQNNATITALAKSFVLDLPADVAVRVTADGETTLVDMRSASRYGRHDLGDNAERIISFLGELDQEVSAQIGTTAAQ</sequence>
<keyword evidence="1" id="KW-0812">Transmembrane</keyword>
<dbReference type="Proteomes" id="UP001201701">
    <property type="component" value="Unassembled WGS sequence"/>
</dbReference>
<proteinExistence type="predicted"/>
<evidence type="ECO:0000313" key="3">
    <source>
        <dbReference type="Proteomes" id="UP001201701"/>
    </source>
</evidence>
<reference evidence="2 3" key="1">
    <citation type="submission" date="2022-02" db="EMBL/GenBank/DDBJ databases">
        <title>Draft genome sequence of Mezorhizobium retamae strain IRAMC:0171 isolated from Retama raetam nodules.</title>
        <authorList>
            <person name="Bengaied R."/>
            <person name="Sbissi I."/>
            <person name="Huber K."/>
            <person name="Ghodbane F."/>
            <person name="Nouioui I."/>
            <person name="Tarhouni M."/>
            <person name="Gtari M."/>
        </authorList>
    </citation>
    <scope>NUCLEOTIDE SEQUENCE [LARGE SCALE GENOMIC DNA]</scope>
    <source>
        <strain evidence="2 3">IRAMC:0171</strain>
    </source>
</reference>
<keyword evidence="1" id="KW-0472">Membrane</keyword>
<organism evidence="2 3">
    <name type="scientific">Mesorhizobium retamae</name>
    <dbReference type="NCBI Taxonomy" id="2912854"/>
    <lineage>
        <taxon>Bacteria</taxon>
        <taxon>Pseudomonadati</taxon>
        <taxon>Pseudomonadota</taxon>
        <taxon>Alphaproteobacteria</taxon>
        <taxon>Hyphomicrobiales</taxon>
        <taxon>Phyllobacteriaceae</taxon>
        <taxon>Mesorhizobium</taxon>
    </lineage>
</organism>